<dbReference type="RefSeq" id="XP_012189276.1">
    <property type="nucleotide sequence ID" value="XM_012333886.1"/>
</dbReference>
<organism evidence="2 3">
    <name type="scientific">Pseudozyma hubeiensis (strain SY62)</name>
    <name type="common">Yeast</name>
    <dbReference type="NCBI Taxonomy" id="1305764"/>
    <lineage>
        <taxon>Eukaryota</taxon>
        <taxon>Fungi</taxon>
        <taxon>Dikarya</taxon>
        <taxon>Basidiomycota</taxon>
        <taxon>Ustilaginomycotina</taxon>
        <taxon>Ustilaginomycetes</taxon>
        <taxon>Ustilaginales</taxon>
        <taxon>Ustilaginaceae</taxon>
        <taxon>Pseudozyma</taxon>
    </lineage>
</organism>
<evidence type="ECO:0000313" key="3">
    <source>
        <dbReference type="Proteomes" id="UP000014071"/>
    </source>
</evidence>
<feature type="transmembrane region" description="Helical" evidence="1">
    <location>
        <begin position="26"/>
        <end position="47"/>
    </location>
</feature>
<proteinExistence type="predicted"/>
<dbReference type="EMBL" id="DF238796">
    <property type="protein sequence ID" value="GAC95689.1"/>
    <property type="molecule type" value="Genomic_DNA"/>
</dbReference>
<accession>R9P308</accession>
<dbReference type="AlphaFoldDB" id="R9P308"/>
<reference evidence="3" key="1">
    <citation type="journal article" date="2013" name="Genome Announc.">
        <title>Draft genome sequence of the basidiomycetous yeast-like fungus Pseudozyma hubeiensis SY62, which produces an abundant amount of the biosurfactant mannosylerythritol lipids.</title>
        <authorList>
            <person name="Konishi M."/>
            <person name="Hatada Y."/>
            <person name="Horiuchi J."/>
        </authorList>
    </citation>
    <scope>NUCLEOTIDE SEQUENCE [LARGE SCALE GENOMIC DNA]</scope>
    <source>
        <strain evidence="3">SY62</strain>
    </source>
</reference>
<evidence type="ECO:0000313" key="2">
    <source>
        <dbReference type="EMBL" id="GAC95689.1"/>
    </source>
</evidence>
<keyword evidence="1" id="KW-0812">Transmembrane</keyword>
<protein>
    <submittedName>
        <fullName evidence="2">Uncharacterized protein</fullName>
    </submittedName>
</protein>
<dbReference type="HOGENOM" id="CLU_2074192_0_0_1"/>
<gene>
    <name evidence="2" type="ORF">PHSY_003265</name>
</gene>
<dbReference type="GeneID" id="24108555"/>
<sequence length="118" mass="13123">MMSSISRQRGQLRSASDAYGTSSGIYVTYLMIAMKTLLSDMFLLLAMDKSEGSITRRSIPGESMLPPRMIATGIKDQCYNVGSIHGMVNARQTSPKQAIPEKLVDPEFKSNDRVSFRR</sequence>
<keyword evidence="1" id="KW-1133">Transmembrane helix</keyword>
<dbReference type="Proteomes" id="UP000014071">
    <property type="component" value="Unassembled WGS sequence"/>
</dbReference>
<keyword evidence="3" id="KW-1185">Reference proteome</keyword>
<keyword evidence="1" id="KW-0472">Membrane</keyword>
<name>R9P308_PSEHS</name>
<evidence type="ECO:0000256" key="1">
    <source>
        <dbReference type="SAM" id="Phobius"/>
    </source>
</evidence>